<dbReference type="Pfam" id="PF04471">
    <property type="entry name" value="Mrr_cat"/>
    <property type="match status" value="1"/>
</dbReference>
<dbReference type="InterPro" id="IPR007560">
    <property type="entry name" value="Restrct_endonuc_IV_Mrr"/>
</dbReference>
<dbReference type="AlphaFoldDB" id="A0A1R0XAG2"/>
<dbReference type="InterPro" id="IPR011856">
    <property type="entry name" value="tRNA_endonuc-like_dom_sf"/>
</dbReference>
<dbReference type="GO" id="GO:0009307">
    <property type="term" value="P:DNA restriction-modification system"/>
    <property type="evidence" value="ECO:0007669"/>
    <property type="project" value="InterPro"/>
</dbReference>
<dbReference type="Gene3D" id="3.40.1350.10">
    <property type="match status" value="1"/>
</dbReference>
<dbReference type="GO" id="GO:0015666">
    <property type="term" value="F:restriction endodeoxyribonuclease activity"/>
    <property type="evidence" value="ECO:0007669"/>
    <property type="project" value="TreeGrafter"/>
</dbReference>
<dbReference type="PANTHER" id="PTHR30015:SF7">
    <property type="entry name" value="TYPE IV METHYL-DIRECTED RESTRICTION ENZYME ECOKMRR"/>
    <property type="match status" value="1"/>
</dbReference>
<organism evidence="2 3">
    <name type="scientific">Paenibacillus odorifer</name>
    <dbReference type="NCBI Taxonomy" id="189426"/>
    <lineage>
        <taxon>Bacteria</taxon>
        <taxon>Bacillati</taxon>
        <taxon>Bacillota</taxon>
        <taxon>Bacilli</taxon>
        <taxon>Bacillales</taxon>
        <taxon>Paenibacillaceae</taxon>
        <taxon>Paenibacillus</taxon>
    </lineage>
</organism>
<accession>A0A1R0XAG2</accession>
<dbReference type="EMBL" id="MKQP01000019">
    <property type="protein sequence ID" value="OMD31930.1"/>
    <property type="molecule type" value="Genomic_DNA"/>
</dbReference>
<dbReference type="PANTHER" id="PTHR30015">
    <property type="entry name" value="MRR RESTRICTION SYSTEM PROTEIN"/>
    <property type="match status" value="1"/>
</dbReference>
<comment type="caution">
    <text evidence="2">The sequence shown here is derived from an EMBL/GenBank/DDBJ whole genome shotgun (WGS) entry which is preliminary data.</text>
</comment>
<dbReference type="SUPFAM" id="SSF52980">
    <property type="entry name" value="Restriction endonuclease-like"/>
    <property type="match status" value="1"/>
</dbReference>
<evidence type="ECO:0000259" key="1">
    <source>
        <dbReference type="Pfam" id="PF04471"/>
    </source>
</evidence>
<gene>
    <name evidence="2" type="ORF">BJP51_16920</name>
</gene>
<dbReference type="GO" id="GO:0003677">
    <property type="term" value="F:DNA binding"/>
    <property type="evidence" value="ECO:0007669"/>
    <property type="project" value="InterPro"/>
</dbReference>
<proteinExistence type="predicted"/>
<reference evidence="2 3" key="1">
    <citation type="submission" date="2016-10" db="EMBL/GenBank/DDBJ databases">
        <title>Paenibacillus species isolates.</title>
        <authorList>
            <person name="Beno S.M."/>
        </authorList>
    </citation>
    <scope>NUCLEOTIDE SEQUENCE [LARGE SCALE GENOMIC DNA]</scope>
    <source>
        <strain evidence="2 3">FSL H7-0604</strain>
    </source>
</reference>
<dbReference type="InterPro" id="IPR011335">
    <property type="entry name" value="Restrct_endonuc-II-like"/>
</dbReference>
<dbReference type="InterPro" id="IPR052906">
    <property type="entry name" value="Type_IV_Methyl-Rstrct_Enzyme"/>
</dbReference>
<evidence type="ECO:0000313" key="3">
    <source>
        <dbReference type="Proteomes" id="UP000187465"/>
    </source>
</evidence>
<feature type="domain" description="Restriction endonuclease type IV Mrr" evidence="1">
    <location>
        <begin position="1"/>
        <end position="95"/>
    </location>
</feature>
<evidence type="ECO:0000313" key="2">
    <source>
        <dbReference type="EMBL" id="OMD31930.1"/>
    </source>
</evidence>
<protein>
    <recommendedName>
        <fullName evidence="1">Restriction endonuclease type IV Mrr domain-containing protein</fullName>
    </recommendedName>
</protein>
<sequence>MGYETNITHYIRDGGKDIVAKTNEIGRSEKVLIECKRYEENIGSDSLRSLFGLVHAEKASRGILVSSSDYTSDAKEFGKTNGIELINHSDLTQLMDSYLGSRWSIYIDRIINSRIKYYL</sequence>
<dbReference type="Proteomes" id="UP000187465">
    <property type="component" value="Unassembled WGS sequence"/>
</dbReference>
<name>A0A1R0XAG2_9BACL</name>